<dbReference type="Proteomes" id="UP000290287">
    <property type="component" value="Unassembled WGS sequence"/>
</dbReference>
<dbReference type="EMBL" id="PEIB01000027">
    <property type="protein sequence ID" value="RXJ72071.1"/>
    <property type="molecule type" value="Genomic_DNA"/>
</dbReference>
<protein>
    <recommendedName>
        <fullName evidence="5">Class IIb bacteriocin, lactobin A/cerein 7B family</fullName>
    </recommendedName>
</protein>
<keyword evidence="1" id="KW-0472">Membrane</keyword>
<evidence type="ECO:0000313" key="2">
    <source>
        <dbReference type="EMBL" id="RXJ72024.1"/>
    </source>
</evidence>
<feature type="transmembrane region" description="Helical" evidence="1">
    <location>
        <begin position="20"/>
        <end position="42"/>
    </location>
</feature>
<dbReference type="EMBL" id="PEIB01000027">
    <property type="protein sequence ID" value="RXJ72024.1"/>
    <property type="molecule type" value="Genomic_DNA"/>
</dbReference>
<evidence type="ECO:0000313" key="4">
    <source>
        <dbReference type="Proteomes" id="UP000290287"/>
    </source>
</evidence>
<dbReference type="InterPro" id="IPR023991">
    <property type="entry name" value="Bacteriocin_IIb_lactobn/cerein"/>
</dbReference>
<keyword evidence="1" id="KW-1133">Transmembrane helix</keyword>
<accession>A0A4Q0YPV8</accession>
<evidence type="ECO:0000313" key="3">
    <source>
        <dbReference type="EMBL" id="RXJ72071.1"/>
    </source>
</evidence>
<gene>
    <name evidence="2" type="ORF">CS022_17985</name>
    <name evidence="3" type="ORF">CS022_18265</name>
</gene>
<proteinExistence type="predicted"/>
<keyword evidence="4" id="KW-1185">Reference proteome</keyword>
<evidence type="ECO:0000256" key="1">
    <source>
        <dbReference type="SAM" id="Phobius"/>
    </source>
</evidence>
<sequence>MKELNTAEVKEVAGGALPVAVIAVTEAIAFVGGVAGIAAWLLDD</sequence>
<dbReference type="RefSeq" id="WP_129123429.1">
    <property type="nucleotide sequence ID" value="NZ_PEIB01000027.1"/>
</dbReference>
<reference evidence="2 4" key="1">
    <citation type="submission" date="2017-10" db="EMBL/GenBank/DDBJ databases">
        <title>Nyctiphanis sp. nov., isolated from the stomach of the euphausiid Nyctiphanes simplex (Hansen, 1911) in the Gulf of California.</title>
        <authorList>
            <person name="Gomez-Gil B."/>
            <person name="Aguilar-Mendez M."/>
            <person name="Lopez-Cortes A."/>
            <person name="Gomez-Gutierrez J."/>
            <person name="Roque A."/>
            <person name="Lang E."/>
            <person name="Gonzalez-Castillo A."/>
        </authorList>
    </citation>
    <scope>NUCLEOTIDE SEQUENCE [LARGE SCALE GENOMIC DNA]</scope>
    <source>
        <strain evidence="2 4">CAIM 600</strain>
    </source>
</reference>
<organism evidence="2 4">
    <name type="scientific">Veronia nyctiphanis</name>
    <dbReference type="NCBI Taxonomy" id="1278244"/>
    <lineage>
        <taxon>Bacteria</taxon>
        <taxon>Pseudomonadati</taxon>
        <taxon>Pseudomonadota</taxon>
        <taxon>Gammaproteobacteria</taxon>
        <taxon>Vibrionales</taxon>
        <taxon>Vibrionaceae</taxon>
        <taxon>Veronia</taxon>
    </lineage>
</organism>
<dbReference type="AlphaFoldDB" id="A0A4Q0YPV8"/>
<keyword evidence="1" id="KW-0812">Transmembrane</keyword>
<evidence type="ECO:0008006" key="5">
    <source>
        <dbReference type="Google" id="ProtNLM"/>
    </source>
</evidence>
<name>A0A4Q0YPV8_9GAMM</name>
<dbReference type="NCBIfam" id="TIGR03949">
    <property type="entry name" value="bact_IIb_cerein"/>
    <property type="match status" value="1"/>
</dbReference>
<comment type="caution">
    <text evidence="2">The sequence shown here is derived from an EMBL/GenBank/DDBJ whole genome shotgun (WGS) entry which is preliminary data.</text>
</comment>